<dbReference type="GO" id="GO:0008270">
    <property type="term" value="F:zinc ion binding"/>
    <property type="evidence" value="ECO:0007669"/>
    <property type="project" value="UniProtKB-KW"/>
</dbReference>
<keyword evidence="3" id="KW-0507">mRNA processing</keyword>
<comment type="subcellular location">
    <subcellularLocation>
        <location evidence="1">Nucleus</location>
    </subcellularLocation>
</comment>
<dbReference type="PROSITE" id="PS50103">
    <property type="entry name" value="ZF_C3H1"/>
    <property type="match status" value="1"/>
</dbReference>
<keyword evidence="10" id="KW-0539">Nucleus</keyword>
<protein>
    <submittedName>
        <fullName evidence="17">Splicing factor U2AF 26 kDa subunit</fullName>
    </submittedName>
</protein>
<keyword evidence="7 12" id="KW-0862">Zinc</keyword>
<dbReference type="InterPro" id="IPR003954">
    <property type="entry name" value="RRM_euk-type"/>
</dbReference>
<dbReference type="PANTHER" id="PTHR12620">
    <property type="entry name" value="U2 SNRNP AUXILIARY FACTOR, SMALL SUBUNIT"/>
    <property type="match status" value="1"/>
</dbReference>
<keyword evidence="5" id="KW-0677">Repeat</keyword>
<dbReference type="Pfam" id="PF00642">
    <property type="entry name" value="zf-CCCH"/>
    <property type="match status" value="1"/>
</dbReference>
<evidence type="ECO:0000259" key="14">
    <source>
        <dbReference type="PROSITE" id="PS50102"/>
    </source>
</evidence>
<dbReference type="GO" id="GO:0003723">
    <property type="term" value="F:RNA binding"/>
    <property type="evidence" value="ECO:0007669"/>
    <property type="project" value="UniProtKB-UniRule"/>
</dbReference>
<feature type="compositionally biased region" description="Basic residues" evidence="13">
    <location>
        <begin position="339"/>
        <end position="348"/>
    </location>
</feature>
<proteinExistence type="inferred from homology"/>
<dbReference type="CDD" id="cd12538">
    <property type="entry name" value="RRM_U2AF35"/>
    <property type="match status" value="1"/>
</dbReference>
<dbReference type="InterPro" id="IPR035979">
    <property type="entry name" value="RBD_domain_sf"/>
</dbReference>
<dbReference type="GO" id="GO:0089701">
    <property type="term" value="C:U2AF complex"/>
    <property type="evidence" value="ECO:0007669"/>
    <property type="project" value="InterPro"/>
</dbReference>
<dbReference type="GO" id="GO:0000398">
    <property type="term" value="P:mRNA splicing, via spliceosome"/>
    <property type="evidence" value="ECO:0007669"/>
    <property type="project" value="InterPro"/>
</dbReference>
<dbReference type="SMART" id="SM00361">
    <property type="entry name" value="RRM_1"/>
    <property type="match status" value="1"/>
</dbReference>
<evidence type="ECO:0000313" key="16">
    <source>
        <dbReference type="Proteomes" id="UP000095285"/>
    </source>
</evidence>
<evidence type="ECO:0000256" key="11">
    <source>
        <dbReference type="PROSITE-ProRule" id="PRU00176"/>
    </source>
</evidence>
<sequence>MFLRFASPILLTVDSGWLTNHMCRLEEPRHLIRLPAFSSNFTFDVSAYEIPKDPASTIITPRHHFGGMNEIRHLASSETGVPTRDLFEYCSYEYGTLFVIVAYVGYEWNSAERKKSKRLMAGRRTGSYGYQQTEGLSGAEYLASIYGTEKDKVNCSFYFKIGACRHGDKCSRTHHRPTFSPTVLLQNFYHNPIVDVRQADAFDKVGKKNDEEQAYFDEFYEEVFTELERKYGEIDEMNVCENIGEHMIGNVYVKFMREEDAEKAVKDLENRWFNGQPIYAELSPVTDFRESRCRQHEVTTCYKGGFCNFMHLKAISPELGEKLFGRRGRYADEAGHYPSAKRGRRRERSPRDRSRDDWREREHGRRY</sequence>
<feature type="region of interest" description="Disordered" evidence="13">
    <location>
        <begin position="334"/>
        <end position="367"/>
    </location>
</feature>
<dbReference type="FunFam" id="3.30.70.330:FF:000055">
    <property type="entry name" value="Splicing factor U2AF 35 kDa subunit"/>
    <property type="match status" value="1"/>
</dbReference>
<keyword evidence="9" id="KW-0508">mRNA splicing</keyword>
<dbReference type="PROSITE" id="PS50102">
    <property type="entry name" value="RRM"/>
    <property type="match status" value="1"/>
</dbReference>
<dbReference type="InterPro" id="IPR000571">
    <property type="entry name" value="Znf_CCCH"/>
</dbReference>
<evidence type="ECO:0000256" key="13">
    <source>
        <dbReference type="SAM" id="MobiDB-lite"/>
    </source>
</evidence>
<keyword evidence="6 12" id="KW-0863">Zinc-finger</keyword>
<dbReference type="PRINTS" id="PR01848">
    <property type="entry name" value="U2AUXFACTOR"/>
</dbReference>
<dbReference type="Proteomes" id="UP000095285">
    <property type="component" value="Unassembled WGS sequence"/>
</dbReference>
<evidence type="ECO:0000256" key="7">
    <source>
        <dbReference type="ARBA" id="ARBA00022833"/>
    </source>
</evidence>
<evidence type="ECO:0000256" key="3">
    <source>
        <dbReference type="ARBA" id="ARBA00022664"/>
    </source>
</evidence>
<comment type="similarity">
    <text evidence="2">Belongs to the splicing factor SR family.</text>
</comment>
<evidence type="ECO:0000313" key="17">
    <source>
        <dbReference type="WBParaSite" id="EN70_4350"/>
    </source>
</evidence>
<dbReference type="InterPro" id="IPR012677">
    <property type="entry name" value="Nucleotide-bd_a/b_plait_sf"/>
</dbReference>
<reference evidence="17" key="2">
    <citation type="submission" date="2016-11" db="UniProtKB">
        <authorList>
            <consortium name="WormBaseParasite"/>
        </authorList>
    </citation>
    <scope>IDENTIFICATION</scope>
</reference>
<accession>A0A1I7VMY2</accession>
<evidence type="ECO:0000259" key="15">
    <source>
        <dbReference type="PROSITE" id="PS50103"/>
    </source>
</evidence>
<dbReference type="Pfam" id="PF00076">
    <property type="entry name" value="RRM_1"/>
    <property type="match status" value="1"/>
</dbReference>
<keyword evidence="4 12" id="KW-0479">Metal-binding</keyword>
<keyword evidence="16" id="KW-1185">Reference proteome</keyword>
<feature type="domain" description="RRM" evidence="14">
    <location>
        <begin position="217"/>
        <end position="285"/>
    </location>
</feature>
<dbReference type="SUPFAM" id="SSF54928">
    <property type="entry name" value="RNA-binding domain, RBD"/>
    <property type="match status" value="1"/>
</dbReference>
<feature type="domain" description="C3H1-type" evidence="15">
    <location>
        <begin position="149"/>
        <end position="177"/>
    </location>
</feature>
<dbReference type="InterPro" id="IPR000504">
    <property type="entry name" value="RRM_dom"/>
</dbReference>
<evidence type="ECO:0000256" key="5">
    <source>
        <dbReference type="ARBA" id="ARBA00022737"/>
    </source>
</evidence>
<dbReference type="InterPro" id="IPR009145">
    <property type="entry name" value="U2AF_small"/>
</dbReference>
<dbReference type="WBParaSite" id="EN70_4350">
    <property type="protein sequence ID" value="EN70_4350"/>
    <property type="gene ID" value="EN70_4350"/>
</dbReference>
<feature type="compositionally biased region" description="Basic and acidic residues" evidence="13">
    <location>
        <begin position="349"/>
        <end position="367"/>
    </location>
</feature>
<evidence type="ECO:0000256" key="1">
    <source>
        <dbReference type="ARBA" id="ARBA00004123"/>
    </source>
</evidence>
<evidence type="ECO:0000256" key="2">
    <source>
        <dbReference type="ARBA" id="ARBA00010269"/>
    </source>
</evidence>
<reference evidence="16" key="1">
    <citation type="submission" date="2012-04" db="EMBL/GenBank/DDBJ databases">
        <title>The Genome Sequence of Loa loa.</title>
        <authorList>
            <consortium name="The Broad Institute Genome Sequencing Platform"/>
            <consortium name="Broad Institute Genome Sequencing Center for Infectious Disease"/>
            <person name="Nutman T.B."/>
            <person name="Fink D.L."/>
            <person name="Russ C."/>
            <person name="Young S."/>
            <person name="Zeng Q."/>
            <person name="Gargeya S."/>
            <person name="Alvarado L."/>
            <person name="Berlin A."/>
            <person name="Chapman S.B."/>
            <person name="Chen Z."/>
            <person name="Freedman E."/>
            <person name="Gellesch M."/>
            <person name="Goldberg J."/>
            <person name="Griggs A."/>
            <person name="Gujja S."/>
            <person name="Heilman E.R."/>
            <person name="Heiman D."/>
            <person name="Howarth C."/>
            <person name="Mehta T."/>
            <person name="Neiman D."/>
            <person name="Pearson M."/>
            <person name="Roberts A."/>
            <person name="Saif S."/>
            <person name="Shea T."/>
            <person name="Shenoy N."/>
            <person name="Sisk P."/>
            <person name="Stolte C."/>
            <person name="Sykes S."/>
            <person name="White J."/>
            <person name="Yandava C."/>
            <person name="Haas B."/>
            <person name="Henn M.R."/>
            <person name="Nusbaum C."/>
            <person name="Birren B."/>
        </authorList>
    </citation>
    <scope>NUCLEOTIDE SEQUENCE [LARGE SCALE GENOMIC DNA]</scope>
</reference>
<evidence type="ECO:0000256" key="9">
    <source>
        <dbReference type="ARBA" id="ARBA00023187"/>
    </source>
</evidence>
<evidence type="ECO:0000256" key="4">
    <source>
        <dbReference type="ARBA" id="ARBA00022723"/>
    </source>
</evidence>
<dbReference type="AlphaFoldDB" id="A0A1I7VMY2"/>
<evidence type="ECO:0000256" key="12">
    <source>
        <dbReference type="PROSITE-ProRule" id="PRU00723"/>
    </source>
</evidence>
<feature type="zinc finger region" description="C3H1-type" evidence="12">
    <location>
        <begin position="149"/>
        <end position="177"/>
    </location>
</feature>
<name>A0A1I7VMY2_LOALO</name>
<evidence type="ECO:0000256" key="6">
    <source>
        <dbReference type="ARBA" id="ARBA00022771"/>
    </source>
</evidence>
<organism evidence="16 17">
    <name type="scientific">Loa loa</name>
    <name type="common">Eye worm</name>
    <name type="synonym">Filaria loa</name>
    <dbReference type="NCBI Taxonomy" id="7209"/>
    <lineage>
        <taxon>Eukaryota</taxon>
        <taxon>Metazoa</taxon>
        <taxon>Ecdysozoa</taxon>
        <taxon>Nematoda</taxon>
        <taxon>Chromadorea</taxon>
        <taxon>Rhabditida</taxon>
        <taxon>Spirurina</taxon>
        <taxon>Spiruromorpha</taxon>
        <taxon>Filarioidea</taxon>
        <taxon>Onchocercidae</taxon>
        <taxon>Loa</taxon>
    </lineage>
</organism>
<dbReference type="Gene3D" id="3.30.70.330">
    <property type="match status" value="1"/>
</dbReference>
<dbReference type="eggNOG" id="KOG2202">
    <property type="taxonomic scope" value="Eukaryota"/>
</dbReference>
<evidence type="ECO:0000256" key="10">
    <source>
        <dbReference type="ARBA" id="ARBA00023242"/>
    </source>
</evidence>
<evidence type="ECO:0000256" key="8">
    <source>
        <dbReference type="ARBA" id="ARBA00022884"/>
    </source>
</evidence>
<dbReference type="STRING" id="7209.A0A1I7VMY2"/>
<keyword evidence="8 11" id="KW-0694">RNA-binding</keyword>